<proteinExistence type="predicted"/>
<sequence length="207" mass="21231">MIDLLAQYPLPEFLTFLAAGLVLNLTPGADVVFATASGLAGGPRAGMMAGLGVGLGGLWHVGLATVGVSALIAAEPAALTAIRYAGAGYLLWLAWRSWRGGGIAAGTRGARGAGRALWRGFVTNALNPKVALFVLAFLPQFAHPQYGPVWLQILMLGGVFTVTGTIVTMGYGALAGRFGTLLARRAGVLDRVSAVLFAGLAGKLLVD</sequence>
<evidence type="ECO:0000256" key="2">
    <source>
        <dbReference type="ARBA" id="ARBA00022475"/>
    </source>
</evidence>
<dbReference type="RefSeq" id="WP_261497076.1">
    <property type="nucleotide sequence ID" value="NZ_JAOCQF010000003.1"/>
</dbReference>
<evidence type="ECO:0000313" key="7">
    <source>
        <dbReference type="EMBL" id="MCT8331194.1"/>
    </source>
</evidence>
<feature type="transmembrane region" description="Helical" evidence="6">
    <location>
        <begin position="116"/>
        <end position="138"/>
    </location>
</feature>
<dbReference type="PANTHER" id="PTHR30086">
    <property type="entry name" value="ARGININE EXPORTER PROTEIN ARGO"/>
    <property type="match status" value="1"/>
</dbReference>
<protein>
    <submittedName>
        <fullName evidence="7">LysE family translocator</fullName>
    </submittedName>
</protein>
<reference evidence="8" key="1">
    <citation type="submission" date="2023-07" db="EMBL/GenBank/DDBJ databases">
        <title>Defluviimonas sediminis sp. nov., isolated from mangrove sediment.</title>
        <authorList>
            <person name="Liu L."/>
            <person name="Li J."/>
            <person name="Huang Y."/>
            <person name="Pan J."/>
            <person name="Li M."/>
        </authorList>
    </citation>
    <scope>NUCLEOTIDE SEQUENCE [LARGE SCALE GENOMIC DNA]</scope>
    <source>
        <strain evidence="8">FT324</strain>
    </source>
</reference>
<organism evidence="7 8">
    <name type="scientific">Albidovulum sediminis</name>
    <dbReference type="NCBI Taxonomy" id="3066345"/>
    <lineage>
        <taxon>Bacteria</taxon>
        <taxon>Pseudomonadati</taxon>
        <taxon>Pseudomonadota</taxon>
        <taxon>Alphaproteobacteria</taxon>
        <taxon>Rhodobacterales</taxon>
        <taxon>Paracoccaceae</taxon>
        <taxon>Albidovulum</taxon>
    </lineage>
</organism>
<name>A0ABT2NQL7_9RHOB</name>
<comment type="subcellular location">
    <subcellularLocation>
        <location evidence="1">Cell membrane</location>
        <topology evidence="1">Multi-pass membrane protein</topology>
    </subcellularLocation>
</comment>
<evidence type="ECO:0000256" key="1">
    <source>
        <dbReference type="ARBA" id="ARBA00004651"/>
    </source>
</evidence>
<evidence type="ECO:0000256" key="5">
    <source>
        <dbReference type="ARBA" id="ARBA00023136"/>
    </source>
</evidence>
<dbReference type="PIRSF" id="PIRSF006324">
    <property type="entry name" value="LeuE"/>
    <property type="match status" value="1"/>
</dbReference>
<evidence type="ECO:0000256" key="4">
    <source>
        <dbReference type="ARBA" id="ARBA00022989"/>
    </source>
</evidence>
<keyword evidence="5 6" id="KW-0472">Membrane</keyword>
<feature type="transmembrane region" description="Helical" evidence="6">
    <location>
        <begin position="78"/>
        <end position="95"/>
    </location>
</feature>
<dbReference type="InterPro" id="IPR001123">
    <property type="entry name" value="LeuE-type"/>
</dbReference>
<dbReference type="Proteomes" id="UP001205601">
    <property type="component" value="Unassembled WGS sequence"/>
</dbReference>
<feature type="transmembrane region" description="Helical" evidence="6">
    <location>
        <begin position="13"/>
        <end position="36"/>
    </location>
</feature>
<dbReference type="Pfam" id="PF01810">
    <property type="entry name" value="LysE"/>
    <property type="match status" value="1"/>
</dbReference>
<feature type="transmembrane region" description="Helical" evidence="6">
    <location>
        <begin position="48"/>
        <end position="72"/>
    </location>
</feature>
<comment type="caution">
    <text evidence="7">The sequence shown here is derived from an EMBL/GenBank/DDBJ whole genome shotgun (WGS) entry which is preliminary data.</text>
</comment>
<keyword evidence="8" id="KW-1185">Reference proteome</keyword>
<accession>A0ABT2NQL7</accession>
<evidence type="ECO:0000256" key="6">
    <source>
        <dbReference type="SAM" id="Phobius"/>
    </source>
</evidence>
<gene>
    <name evidence="7" type="ORF">N5I32_16870</name>
</gene>
<keyword evidence="4 6" id="KW-1133">Transmembrane helix</keyword>
<keyword evidence="2" id="KW-1003">Cell membrane</keyword>
<evidence type="ECO:0000256" key="3">
    <source>
        <dbReference type="ARBA" id="ARBA00022692"/>
    </source>
</evidence>
<evidence type="ECO:0000313" key="8">
    <source>
        <dbReference type="Proteomes" id="UP001205601"/>
    </source>
</evidence>
<feature type="transmembrane region" description="Helical" evidence="6">
    <location>
        <begin position="150"/>
        <end position="176"/>
    </location>
</feature>
<dbReference type="PANTHER" id="PTHR30086:SF20">
    <property type="entry name" value="ARGININE EXPORTER PROTEIN ARGO-RELATED"/>
    <property type="match status" value="1"/>
</dbReference>
<keyword evidence="3 6" id="KW-0812">Transmembrane</keyword>
<dbReference type="EMBL" id="JAOCQF010000003">
    <property type="protein sequence ID" value="MCT8331194.1"/>
    <property type="molecule type" value="Genomic_DNA"/>
</dbReference>